<evidence type="ECO:0000256" key="3">
    <source>
        <dbReference type="ARBA" id="ARBA00023004"/>
    </source>
</evidence>
<evidence type="ECO:0000256" key="2">
    <source>
        <dbReference type="ARBA" id="ARBA00022723"/>
    </source>
</evidence>
<dbReference type="Proteomes" id="UP000823046">
    <property type="component" value="Unassembled WGS sequence"/>
</dbReference>
<evidence type="ECO:0000256" key="4">
    <source>
        <dbReference type="ARBA" id="ARBA00023014"/>
    </source>
</evidence>
<dbReference type="InterPro" id="IPR017941">
    <property type="entry name" value="Rieske_2Fe-2S"/>
</dbReference>
<comment type="caution">
    <text evidence="7">The sequence shown here is derived from an EMBL/GenBank/DDBJ whole genome shotgun (WGS) entry which is preliminary data.</text>
</comment>
<dbReference type="Pfam" id="PF22543">
    <property type="entry name" value="Rieske_4"/>
    <property type="match status" value="1"/>
</dbReference>
<evidence type="ECO:0000259" key="6">
    <source>
        <dbReference type="PROSITE" id="PS51296"/>
    </source>
</evidence>
<feature type="domain" description="Rieske" evidence="6">
    <location>
        <begin position="10"/>
        <end position="77"/>
    </location>
</feature>
<keyword evidence="8" id="KW-1185">Reference proteome</keyword>
<keyword evidence="3" id="KW-0408">Iron</keyword>
<dbReference type="PROSITE" id="PS51296">
    <property type="entry name" value="RIESKE"/>
    <property type="match status" value="1"/>
</dbReference>
<dbReference type="PANTHER" id="PTHR21496">
    <property type="entry name" value="FERREDOXIN-RELATED"/>
    <property type="match status" value="1"/>
</dbReference>
<dbReference type="Gene3D" id="2.102.10.10">
    <property type="entry name" value="Rieske [2Fe-2S] iron-sulphur domain"/>
    <property type="match status" value="1"/>
</dbReference>
<dbReference type="InterPro" id="IPR054716">
    <property type="entry name" value="Sol_Rieske_ferrdox_dom"/>
</dbReference>
<protein>
    <submittedName>
        <fullName evidence="7">Rieske [2fe-2s] domain-containing protein</fullName>
    </submittedName>
</protein>
<accession>A0ABQ7JEJ3</accession>
<keyword evidence="2" id="KW-0479">Metal-binding</keyword>
<dbReference type="PANTHER" id="PTHR21496:SF0">
    <property type="entry name" value="RIESKE DOMAIN-CONTAINING PROTEIN"/>
    <property type="match status" value="1"/>
</dbReference>
<keyword evidence="4" id="KW-0411">Iron-sulfur</keyword>
<reference evidence="7 8" key="1">
    <citation type="journal article" date="2020" name="bioRxiv">
        <title>Metabolic contributions of an alphaproteobacterial endosymbiont in the apicomplexan Cardiosporidium cionae.</title>
        <authorList>
            <person name="Hunter E.S."/>
            <person name="Paight C.J."/>
            <person name="Lane C.E."/>
        </authorList>
    </citation>
    <scope>NUCLEOTIDE SEQUENCE [LARGE SCALE GENOMIC DNA]</scope>
    <source>
        <strain evidence="7">ESH_2018</strain>
    </source>
</reference>
<evidence type="ECO:0000256" key="1">
    <source>
        <dbReference type="ARBA" id="ARBA00022714"/>
    </source>
</evidence>
<gene>
    <name evidence="7" type="ORF">IE077_003802</name>
</gene>
<dbReference type="EMBL" id="JADAQX010000056">
    <property type="protein sequence ID" value="KAF8822418.1"/>
    <property type="molecule type" value="Genomic_DNA"/>
</dbReference>
<name>A0ABQ7JEJ3_9APIC</name>
<proteinExistence type="predicted"/>
<evidence type="ECO:0000313" key="7">
    <source>
        <dbReference type="EMBL" id="KAF8822418.1"/>
    </source>
</evidence>
<comment type="cofactor">
    <cofactor evidence="5">
        <name>[2Fe-2S] cluster</name>
        <dbReference type="ChEBI" id="CHEBI:190135"/>
    </cofactor>
</comment>
<sequence>MESSTSTLKWFPACSIQEVRNRAKRCIIEGRPVAIWMCKGKPFALDANCYHAGGPLEQSAVDLEEIAGQACTRCPVHHYIISVETGESYYRAVTFEGLKGEKVPVMGDYTSKGRKQRTHFAKIEGDIVFVALNLSPEHLASDDFINLRISA</sequence>
<evidence type="ECO:0000256" key="5">
    <source>
        <dbReference type="ARBA" id="ARBA00034078"/>
    </source>
</evidence>
<keyword evidence="1" id="KW-0001">2Fe-2S</keyword>
<dbReference type="InterPro" id="IPR036922">
    <property type="entry name" value="Rieske_2Fe-2S_sf"/>
</dbReference>
<organism evidence="7 8">
    <name type="scientific">Cardiosporidium cionae</name>
    <dbReference type="NCBI Taxonomy" id="476202"/>
    <lineage>
        <taxon>Eukaryota</taxon>
        <taxon>Sar</taxon>
        <taxon>Alveolata</taxon>
        <taxon>Apicomplexa</taxon>
        <taxon>Aconoidasida</taxon>
        <taxon>Nephromycida</taxon>
        <taxon>Cardiosporidium</taxon>
    </lineage>
</organism>
<evidence type="ECO:0000313" key="8">
    <source>
        <dbReference type="Proteomes" id="UP000823046"/>
    </source>
</evidence>
<dbReference type="SUPFAM" id="SSF50022">
    <property type="entry name" value="ISP domain"/>
    <property type="match status" value="1"/>
</dbReference>